<organism evidence="2 3">
    <name type="scientific">Actinophytocola gossypii</name>
    <dbReference type="NCBI Taxonomy" id="2812003"/>
    <lineage>
        <taxon>Bacteria</taxon>
        <taxon>Bacillati</taxon>
        <taxon>Actinomycetota</taxon>
        <taxon>Actinomycetes</taxon>
        <taxon>Pseudonocardiales</taxon>
        <taxon>Pseudonocardiaceae</taxon>
    </lineage>
</organism>
<keyword evidence="2" id="KW-0378">Hydrolase</keyword>
<feature type="domain" description="AB hydrolase-1" evidence="1">
    <location>
        <begin position="30"/>
        <end position="73"/>
    </location>
</feature>
<accession>A0ABT2J3Q8</accession>
<proteinExistence type="predicted"/>
<dbReference type="EMBL" id="JAFFZE010000004">
    <property type="protein sequence ID" value="MCT2582145.1"/>
    <property type="molecule type" value="Genomic_DNA"/>
</dbReference>
<dbReference type="InterPro" id="IPR000073">
    <property type="entry name" value="AB_hydrolase_1"/>
</dbReference>
<keyword evidence="3" id="KW-1185">Reference proteome</keyword>
<reference evidence="2 3" key="1">
    <citation type="submission" date="2021-02" db="EMBL/GenBank/DDBJ databases">
        <title>Actinophytocola xerophila sp. nov., isolated from soil of cotton cropping field.</title>
        <authorList>
            <person name="Huang R."/>
            <person name="Chen X."/>
            <person name="Ge X."/>
            <person name="Liu W."/>
        </authorList>
    </citation>
    <scope>NUCLEOTIDE SEQUENCE [LARGE SCALE GENOMIC DNA]</scope>
    <source>
        <strain evidence="2 3">S1-96</strain>
    </source>
</reference>
<dbReference type="Pfam" id="PF00561">
    <property type="entry name" value="Abhydrolase_1"/>
    <property type="match status" value="1"/>
</dbReference>
<protein>
    <submittedName>
        <fullName evidence="2">Alpha/beta fold hydrolase</fullName>
    </submittedName>
</protein>
<dbReference type="RefSeq" id="WP_260189495.1">
    <property type="nucleotide sequence ID" value="NZ_JAFFZE010000004.1"/>
</dbReference>
<dbReference type="InterPro" id="IPR050228">
    <property type="entry name" value="Carboxylesterase_BioH"/>
</dbReference>
<evidence type="ECO:0000313" key="3">
    <source>
        <dbReference type="Proteomes" id="UP001156441"/>
    </source>
</evidence>
<dbReference type="SUPFAM" id="SSF53474">
    <property type="entry name" value="alpha/beta-Hydrolases"/>
    <property type="match status" value="2"/>
</dbReference>
<dbReference type="InterPro" id="IPR029058">
    <property type="entry name" value="AB_hydrolase_fold"/>
</dbReference>
<dbReference type="GO" id="GO:0016787">
    <property type="term" value="F:hydrolase activity"/>
    <property type="evidence" value="ECO:0007669"/>
    <property type="project" value="UniProtKB-KW"/>
</dbReference>
<gene>
    <name evidence="2" type="ORF">JT362_03270</name>
</gene>
<dbReference type="PANTHER" id="PTHR43194">
    <property type="entry name" value="HYDROLASE ALPHA/BETA FOLD FAMILY"/>
    <property type="match status" value="1"/>
</dbReference>
<sequence length="112" mass="11969">MTADRFDTDLGWGLVSALRWGPRPSARERTVLLLHGGGTDSASLSWGGVGPRLAAAGYSVVAPDHPGYGHSPADLIPDARLVIAPGAGHWVQRDAPDLTVRAMTEFLDRLDW</sequence>
<evidence type="ECO:0000259" key="1">
    <source>
        <dbReference type="Pfam" id="PF00561"/>
    </source>
</evidence>
<evidence type="ECO:0000313" key="2">
    <source>
        <dbReference type="EMBL" id="MCT2582145.1"/>
    </source>
</evidence>
<dbReference type="Gene3D" id="3.40.50.1820">
    <property type="entry name" value="alpha/beta hydrolase"/>
    <property type="match status" value="2"/>
</dbReference>
<name>A0ABT2J3Q8_9PSEU</name>
<dbReference type="Proteomes" id="UP001156441">
    <property type="component" value="Unassembled WGS sequence"/>
</dbReference>
<comment type="caution">
    <text evidence="2">The sequence shown here is derived from an EMBL/GenBank/DDBJ whole genome shotgun (WGS) entry which is preliminary data.</text>
</comment>
<dbReference type="PANTHER" id="PTHR43194:SF5">
    <property type="entry name" value="PIMELOYL-[ACYL-CARRIER PROTEIN] METHYL ESTER ESTERASE"/>
    <property type="match status" value="1"/>
</dbReference>